<comment type="caution">
    <text evidence="1">The sequence shown here is derived from an EMBL/GenBank/DDBJ whole genome shotgun (WGS) entry which is preliminary data.</text>
</comment>
<name>A0AAD5QP12_PARTN</name>
<organism evidence="1 2">
    <name type="scientific">Parelaphostrongylus tenuis</name>
    <name type="common">Meningeal worm</name>
    <dbReference type="NCBI Taxonomy" id="148309"/>
    <lineage>
        <taxon>Eukaryota</taxon>
        <taxon>Metazoa</taxon>
        <taxon>Ecdysozoa</taxon>
        <taxon>Nematoda</taxon>
        <taxon>Chromadorea</taxon>
        <taxon>Rhabditida</taxon>
        <taxon>Rhabditina</taxon>
        <taxon>Rhabditomorpha</taxon>
        <taxon>Strongyloidea</taxon>
        <taxon>Metastrongylidae</taxon>
        <taxon>Parelaphostrongylus</taxon>
    </lineage>
</organism>
<protein>
    <submittedName>
        <fullName evidence="1">Uncharacterized protein</fullName>
    </submittedName>
</protein>
<reference evidence="1" key="1">
    <citation type="submission" date="2021-06" db="EMBL/GenBank/DDBJ databases">
        <title>Parelaphostrongylus tenuis whole genome reference sequence.</title>
        <authorList>
            <person name="Garwood T.J."/>
            <person name="Larsen P.A."/>
            <person name="Fountain-Jones N.M."/>
            <person name="Garbe J.R."/>
            <person name="Macchietto M.G."/>
            <person name="Kania S.A."/>
            <person name="Gerhold R.W."/>
            <person name="Richards J.E."/>
            <person name="Wolf T.M."/>
        </authorList>
    </citation>
    <scope>NUCLEOTIDE SEQUENCE</scope>
    <source>
        <strain evidence="1">MNPRO001-30</strain>
        <tissue evidence="1">Meninges</tissue>
    </source>
</reference>
<dbReference type="AlphaFoldDB" id="A0AAD5QP12"/>
<gene>
    <name evidence="1" type="ORF">KIN20_014084</name>
</gene>
<evidence type="ECO:0000313" key="2">
    <source>
        <dbReference type="Proteomes" id="UP001196413"/>
    </source>
</evidence>
<dbReference type="Proteomes" id="UP001196413">
    <property type="component" value="Unassembled WGS sequence"/>
</dbReference>
<accession>A0AAD5QP12</accession>
<dbReference type="EMBL" id="JAHQIW010002792">
    <property type="protein sequence ID" value="KAJ1356379.1"/>
    <property type="molecule type" value="Genomic_DNA"/>
</dbReference>
<proteinExistence type="predicted"/>
<keyword evidence="2" id="KW-1185">Reference proteome</keyword>
<sequence length="94" mass="10470">MDDVDDSKDSIGLTLNQFDVMTDFFRATSKLSISMLRYSIKLTYGTNITDPSSAASLHNSPILMTSTNVSLSVCWKYPNRIPNTDFVLLDGVQE</sequence>
<evidence type="ECO:0000313" key="1">
    <source>
        <dbReference type="EMBL" id="KAJ1356379.1"/>
    </source>
</evidence>